<organism evidence="1 2">
    <name type="scientific">Cucumis melo var. makuwa</name>
    <name type="common">Oriental melon</name>
    <dbReference type="NCBI Taxonomy" id="1194695"/>
    <lineage>
        <taxon>Eukaryota</taxon>
        <taxon>Viridiplantae</taxon>
        <taxon>Streptophyta</taxon>
        <taxon>Embryophyta</taxon>
        <taxon>Tracheophyta</taxon>
        <taxon>Spermatophyta</taxon>
        <taxon>Magnoliopsida</taxon>
        <taxon>eudicotyledons</taxon>
        <taxon>Gunneridae</taxon>
        <taxon>Pentapetalae</taxon>
        <taxon>rosids</taxon>
        <taxon>fabids</taxon>
        <taxon>Cucurbitales</taxon>
        <taxon>Cucurbitaceae</taxon>
        <taxon>Benincaseae</taxon>
        <taxon>Cucumis</taxon>
    </lineage>
</organism>
<dbReference type="Proteomes" id="UP000321393">
    <property type="component" value="Unassembled WGS sequence"/>
</dbReference>
<dbReference type="AlphaFoldDB" id="A0A5A7SSP3"/>
<evidence type="ECO:0000313" key="2">
    <source>
        <dbReference type="Proteomes" id="UP000321393"/>
    </source>
</evidence>
<evidence type="ECO:0000313" key="1">
    <source>
        <dbReference type="EMBL" id="KAA0033598.1"/>
    </source>
</evidence>
<name>A0A5A7SSP3_CUCMM</name>
<dbReference type="EMBL" id="SSTE01020817">
    <property type="protein sequence ID" value="KAA0033598.1"/>
    <property type="molecule type" value="Genomic_DNA"/>
</dbReference>
<gene>
    <name evidence="1" type="ORF">E6C27_scaffold239G00310</name>
</gene>
<protein>
    <submittedName>
        <fullName evidence="1">MADS-box protein AGL42-like isoform X1</fullName>
    </submittedName>
</protein>
<comment type="caution">
    <text evidence="1">The sequence shown here is derived from an EMBL/GenBank/DDBJ whole genome shotgun (WGS) entry which is preliminary data.</text>
</comment>
<reference evidence="1 2" key="1">
    <citation type="submission" date="2019-08" db="EMBL/GenBank/DDBJ databases">
        <title>Draft genome sequences of two oriental melons (Cucumis melo L. var makuwa).</title>
        <authorList>
            <person name="Kwon S.-Y."/>
        </authorList>
    </citation>
    <scope>NUCLEOTIDE SEQUENCE [LARGE SCALE GENOMIC DNA]</scope>
    <source>
        <strain evidence="2">cv. SW 3</strain>
        <tissue evidence="1">Leaf</tissue>
    </source>
</reference>
<sequence length="163" mass="19734">MPKIMDRYRKCTIDAKNNNTKFDRQLQLQQSRLEAESINKKMELMQLSHGCWDMDWIIVPLMNFKYLMLSFNEASSKLGLERLSYTRSRYNNYKKRSIEHFWHSIGRWWFRSVYPWRRLRPVDYWAKIFFKQGGILFKDAPTADGTVAEGVSLCWVFVVRRYL</sequence>
<proteinExistence type="predicted"/>
<accession>A0A5A7SSP3</accession>